<dbReference type="OrthoDB" id="192739at2"/>
<dbReference type="Pfam" id="PF00903">
    <property type="entry name" value="Glyoxalase"/>
    <property type="match status" value="1"/>
</dbReference>
<dbReference type="PANTHER" id="PTHR10374">
    <property type="entry name" value="LACTOYLGLUTATHIONE LYASE GLYOXALASE I"/>
    <property type="match status" value="1"/>
</dbReference>
<dbReference type="InterPro" id="IPR004360">
    <property type="entry name" value="Glyas_Fos-R_dOase_dom"/>
</dbReference>
<dbReference type="EMBL" id="JAAIUO010000006">
    <property type="protein sequence ID" value="NSK15033.1"/>
    <property type="molecule type" value="Genomic_DNA"/>
</dbReference>
<dbReference type="InterPro" id="IPR037523">
    <property type="entry name" value="VOC_core"/>
</dbReference>
<protein>
    <submittedName>
        <fullName evidence="3">Lactoylglutathione lyase</fullName>
    </submittedName>
</protein>
<evidence type="ECO:0000259" key="1">
    <source>
        <dbReference type="PROSITE" id="PS51819"/>
    </source>
</evidence>
<evidence type="ECO:0000313" key="5">
    <source>
        <dbReference type="Proteomes" id="UP000701680"/>
    </source>
</evidence>
<accession>A0A850HM95</accession>
<gene>
    <name evidence="3" type="ORF">G5A66_09160</name>
    <name evidence="2" type="ORF">G5A75_09180</name>
</gene>
<evidence type="ECO:0000313" key="3">
    <source>
        <dbReference type="EMBL" id="NVH58807.1"/>
    </source>
</evidence>
<evidence type="ECO:0000313" key="2">
    <source>
        <dbReference type="EMBL" id="NSK15033.1"/>
    </source>
</evidence>
<dbReference type="Proteomes" id="UP000701680">
    <property type="component" value="Unassembled WGS sequence"/>
</dbReference>
<dbReference type="AlphaFoldDB" id="A0A850HM95"/>
<dbReference type="EMBL" id="JAAITX010000006">
    <property type="protein sequence ID" value="NVH58807.1"/>
    <property type="molecule type" value="Genomic_DNA"/>
</dbReference>
<dbReference type="PANTHER" id="PTHR10374:SF30">
    <property type="entry name" value="LACTOYLGLUTATHIONE LYASE"/>
    <property type="match status" value="1"/>
</dbReference>
<dbReference type="Proteomes" id="UP000528555">
    <property type="component" value="Unassembled WGS sequence"/>
</dbReference>
<organism evidence="3 4">
    <name type="scientific">Dorea phocaeensis</name>
    <dbReference type="NCBI Taxonomy" id="2040291"/>
    <lineage>
        <taxon>Bacteria</taxon>
        <taxon>Bacillati</taxon>
        <taxon>Bacillota</taxon>
        <taxon>Clostridia</taxon>
        <taxon>Lachnospirales</taxon>
        <taxon>Lachnospiraceae</taxon>
        <taxon>Dorea</taxon>
    </lineage>
</organism>
<dbReference type="InterPro" id="IPR029068">
    <property type="entry name" value="Glyas_Bleomycin-R_OHBP_Dase"/>
</dbReference>
<keyword evidence="3" id="KW-0456">Lyase</keyword>
<feature type="domain" description="VOC" evidence="1">
    <location>
        <begin position="4"/>
        <end position="121"/>
    </location>
</feature>
<comment type="caution">
    <text evidence="3">The sequence shown here is derived from an EMBL/GenBank/DDBJ whole genome shotgun (WGS) entry which is preliminary data.</text>
</comment>
<dbReference type="SUPFAM" id="SSF54593">
    <property type="entry name" value="Glyoxalase/Bleomycin resistance protein/Dihydroxybiphenyl dioxygenase"/>
    <property type="match status" value="1"/>
</dbReference>
<reference evidence="4 5" key="1">
    <citation type="journal article" date="2020" name="Cell Host Microbe">
        <title>Functional and Genomic Variation between Human-Derived Isolates of Lachnospiraceae Reveals Inter- and Intra-Species Diversity.</title>
        <authorList>
            <person name="Sorbara M.T."/>
            <person name="Littmann E.R."/>
            <person name="Fontana E."/>
            <person name="Moody T.U."/>
            <person name="Kohout C.E."/>
            <person name="Gjonbalaj M."/>
            <person name="Eaton V."/>
            <person name="Seok R."/>
            <person name="Leiner I.M."/>
            <person name="Pamer E.G."/>
        </authorList>
    </citation>
    <scope>NUCLEOTIDE SEQUENCE [LARGE SCALE GENOMIC DNA]</scope>
    <source>
        <strain evidence="3 4">MSK.17.11</strain>
        <strain evidence="2 5">MSK.17.38</strain>
    </source>
</reference>
<dbReference type="RefSeq" id="WP_101696003.1">
    <property type="nucleotide sequence ID" value="NZ_JAAITX010000006.1"/>
</dbReference>
<dbReference type="GO" id="GO:0016829">
    <property type="term" value="F:lyase activity"/>
    <property type="evidence" value="ECO:0007669"/>
    <property type="project" value="UniProtKB-KW"/>
</dbReference>
<reference evidence="3" key="2">
    <citation type="submission" date="2020-02" db="EMBL/GenBank/DDBJ databases">
        <authorList>
            <person name="Littmann E."/>
            <person name="Sorbara M."/>
        </authorList>
    </citation>
    <scope>NUCLEOTIDE SEQUENCE</scope>
    <source>
        <strain evidence="3">MSK.17.11</strain>
        <strain evidence="2">MSK.17.38</strain>
    </source>
</reference>
<proteinExistence type="predicted"/>
<dbReference type="Gene3D" id="3.10.180.10">
    <property type="entry name" value="2,3-Dihydroxybiphenyl 1,2-Dioxygenase, domain 1"/>
    <property type="match status" value="1"/>
</dbReference>
<dbReference type="PROSITE" id="PS51819">
    <property type="entry name" value="VOC"/>
    <property type="match status" value="1"/>
</dbReference>
<evidence type="ECO:0000313" key="4">
    <source>
        <dbReference type="Proteomes" id="UP000528555"/>
    </source>
</evidence>
<keyword evidence="4" id="KW-1185">Reference proteome</keyword>
<sequence length="122" mass="14328">MNFHFYHNNINVLDLEKSIEFYKKALGLTITRETEAEDGSFKLVFMGDQTTPHLLELTWLRDMDRPYNLGDNEFHLALQTDDMDTALKLHKEMDCVCFENPDMGIYFINDPDGYWIEICPAQ</sequence>
<name>A0A850HM95_9FIRM</name>